<organism evidence="2 3">
    <name type="scientific">Flavobacterium oncorhynchi</name>
    <dbReference type="NCBI Taxonomy" id="728056"/>
    <lineage>
        <taxon>Bacteria</taxon>
        <taxon>Pseudomonadati</taxon>
        <taxon>Bacteroidota</taxon>
        <taxon>Flavobacteriia</taxon>
        <taxon>Flavobacteriales</taxon>
        <taxon>Flavobacteriaceae</taxon>
        <taxon>Flavobacterium</taxon>
    </lineage>
</organism>
<keyword evidence="1" id="KW-1133">Transmembrane helix</keyword>
<evidence type="ECO:0000313" key="3">
    <source>
        <dbReference type="Proteomes" id="UP000198336"/>
    </source>
</evidence>
<keyword evidence="1" id="KW-0472">Membrane</keyword>
<feature type="transmembrane region" description="Helical" evidence="1">
    <location>
        <begin position="36"/>
        <end position="61"/>
    </location>
</feature>
<keyword evidence="3" id="KW-1185">Reference proteome</keyword>
<proteinExistence type="predicted"/>
<comment type="caution">
    <text evidence="2">The sequence shown here is derived from an EMBL/GenBank/DDBJ whole genome shotgun (WGS) entry which is preliminary data.</text>
</comment>
<dbReference type="Proteomes" id="UP000198336">
    <property type="component" value="Unassembled WGS sequence"/>
</dbReference>
<protein>
    <submittedName>
        <fullName evidence="2">Uncharacterized protein</fullName>
    </submittedName>
</protein>
<evidence type="ECO:0000256" key="1">
    <source>
        <dbReference type="SAM" id="Phobius"/>
    </source>
</evidence>
<gene>
    <name evidence="2" type="ORF">B0A75_00525</name>
</gene>
<keyword evidence="1" id="KW-0812">Transmembrane</keyword>
<dbReference type="AlphaFoldDB" id="A0A226IAB3"/>
<sequence>MTKFEKIFYIILSLLVTYAIYYLSNHYCQQLNYQKFFELFITTFSIIIGFLLTISTLLHSIRNEKIEFIRKSGGMKSLNSSLRNSIYLSFIAILFSIFSFLFEDFFNANQILIYPIIFLNILSFLISLNFMKIFLKIMSTE</sequence>
<feature type="transmembrane region" description="Helical" evidence="1">
    <location>
        <begin position="7"/>
        <end position="24"/>
    </location>
</feature>
<feature type="transmembrane region" description="Helical" evidence="1">
    <location>
        <begin position="113"/>
        <end position="135"/>
    </location>
</feature>
<name>A0A226IAB3_9FLAO</name>
<evidence type="ECO:0000313" key="2">
    <source>
        <dbReference type="EMBL" id="OXB03460.1"/>
    </source>
</evidence>
<reference evidence="2 3" key="1">
    <citation type="submission" date="2016-11" db="EMBL/GenBank/DDBJ databases">
        <title>Whole genomes of Flavobacteriaceae.</title>
        <authorList>
            <person name="Stine C."/>
            <person name="Li C."/>
            <person name="Tadesse D."/>
        </authorList>
    </citation>
    <scope>NUCLEOTIDE SEQUENCE [LARGE SCALE GENOMIC DNA]</scope>
    <source>
        <strain evidence="2 3">CCUG 59446</strain>
    </source>
</reference>
<accession>A0A226IAB3</accession>
<dbReference type="EMBL" id="MUHA01000001">
    <property type="protein sequence ID" value="OXB03460.1"/>
    <property type="molecule type" value="Genomic_DNA"/>
</dbReference>
<feature type="transmembrane region" description="Helical" evidence="1">
    <location>
        <begin position="82"/>
        <end position="101"/>
    </location>
</feature>
<dbReference type="RefSeq" id="WP_089052340.1">
    <property type="nucleotide sequence ID" value="NZ_MUHA01000001.1"/>
</dbReference>